<evidence type="ECO:0000256" key="1">
    <source>
        <dbReference type="ARBA" id="ARBA00007452"/>
    </source>
</evidence>
<evidence type="ECO:0000256" key="6">
    <source>
        <dbReference type="ARBA" id="ARBA00033409"/>
    </source>
</evidence>
<proteinExistence type="inferred from homology"/>
<comment type="caution">
    <text evidence="9">The sequence shown here is derived from an EMBL/GenBank/DDBJ whole genome shotgun (WGS) entry which is preliminary data.</text>
</comment>
<dbReference type="GO" id="GO:0043590">
    <property type="term" value="C:bacterial nucleoid"/>
    <property type="evidence" value="ECO:0007669"/>
    <property type="project" value="TreeGrafter"/>
</dbReference>
<dbReference type="InterPro" id="IPR037278">
    <property type="entry name" value="ARFGAP/RecO"/>
</dbReference>
<keyword evidence="4 7" id="KW-0233">DNA recombination</keyword>
<keyword evidence="10" id="KW-1185">Reference proteome</keyword>
<dbReference type="PANTHER" id="PTHR33991:SF1">
    <property type="entry name" value="DNA REPAIR PROTEIN RECO"/>
    <property type="match status" value="1"/>
</dbReference>
<comment type="function">
    <text evidence="7">Involved in DNA repair and RecF pathway recombination.</text>
</comment>
<dbReference type="STRING" id="1423726.FC07_GL000789"/>
<dbReference type="PANTHER" id="PTHR33991">
    <property type="entry name" value="DNA REPAIR PROTEIN RECO"/>
    <property type="match status" value="1"/>
</dbReference>
<evidence type="ECO:0000313" key="10">
    <source>
        <dbReference type="Proteomes" id="UP000051461"/>
    </source>
</evidence>
<evidence type="ECO:0000256" key="7">
    <source>
        <dbReference type="HAMAP-Rule" id="MF_00201"/>
    </source>
</evidence>
<dbReference type="GO" id="GO:0006310">
    <property type="term" value="P:DNA recombination"/>
    <property type="evidence" value="ECO:0007669"/>
    <property type="project" value="UniProtKB-UniRule"/>
</dbReference>
<feature type="domain" description="DNA replication/recombination mediator RecO N-terminal" evidence="8">
    <location>
        <begin position="6"/>
        <end position="77"/>
    </location>
</feature>
<dbReference type="HAMAP" id="MF_00201">
    <property type="entry name" value="RecO"/>
    <property type="match status" value="1"/>
</dbReference>
<evidence type="ECO:0000256" key="3">
    <source>
        <dbReference type="ARBA" id="ARBA00022763"/>
    </source>
</evidence>
<dbReference type="GO" id="GO:0006302">
    <property type="term" value="P:double-strand break repair"/>
    <property type="evidence" value="ECO:0007669"/>
    <property type="project" value="TreeGrafter"/>
</dbReference>
<comment type="similarity">
    <text evidence="1 7">Belongs to the RecO family.</text>
</comment>
<evidence type="ECO:0000313" key="9">
    <source>
        <dbReference type="EMBL" id="KRK34224.1"/>
    </source>
</evidence>
<name>A0A0R1GJP5_9LACO</name>
<keyword evidence="5 7" id="KW-0234">DNA repair</keyword>
<dbReference type="SUPFAM" id="SSF57863">
    <property type="entry name" value="ArfGap/RecO-like zinc finger"/>
    <property type="match status" value="1"/>
</dbReference>
<dbReference type="InterPro" id="IPR022572">
    <property type="entry name" value="DNA_rep/recomb_RecO_N"/>
</dbReference>
<dbReference type="Gene3D" id="2.40.50.140">
    <property type="entry name" value="Nucleic acid-binding proteins"/>
    <property type="match status" value="1"/>
</dbReference>
<dbReference type="Proteomes" id="UP000051461">
    <property type="component" value="Unassembled WGS sequence"/>
</dbReference>
<dbReference type="RefSeq" id="WP_057905204.1">
    <property type="nucleotide sequence ID" value="NZ_AZDA01000093.1"/>
</dbReference>
<evidence type="ECO:0000259" key="8">
    <source>
        <dbReference type="Pfam" id="PF11967"/>
    </source>
</evidence>
<dbReference type="PATRIC" id="fig|1423726.3.peg.812"/>
<dbReference type="InterPro" id="IPR003717">
    <property type="entry name" value="RecO"/>
</dbReference>
<accession>A0A0R1GJP5</accession>
<organism evidence="9 10">
    <name type="scientific">Loigolactobacillus bifermentans DSM 20003</name>
    <dbReference type="NCBI Taxonomy" id="1423726"/>
    <lineage>
        <taxon>Bacteria</taxon>
        <taxon>Bacillati</taxon>
        <taxon>Bacillota</taxon>
        <taxon>Bacilli</taxon>
        <taxon>Lactobacillales</taxon>
        <taxon>Lactobacillaceae</taxon>
        <taxon>Loigolactobacillus</taxon>
    </lineage>
</organism>
<dbReference type="AlphaFoldDB" id="A0A0R1GJP5"/>
<sequence>MAREIATFDGLVLMRKDYRERDMLVKLLTDTYGKHMFFIRGARKRGFRLAAAILPFTSGRYTGSISEEGLSFINSAQEYRQFQSISQDIQLNAYATYILNLIDVAFPDGQAIPKWYQQAQWALKLIDDGFDPEIITNINEIQLLTVFGVAPYWESCVVCQRTDLPFDYSEKYGGLLCQQHWQLDPYRFHASQRAIYFLRQFSIVDLPKLHSIQLKPATKKELRRIIDQIYRDTVGVSLKSKKFIDHMADWDQILKPD</sequence>
<reference evidence="9 10" key="1">
    <citation type="journal article" date="2015" name="Genome Announc.">
        <title>Expanding the biotechnology potential of lactobacilli through comparative genomics of 213 strains and associated genera.</title>
        <authorList>
            <person name="Sun Z."/>
            <person name="Harris H.M."/>
            <person name="McCann A."/>
            <person name="Guo C."/>
            <person name="Argimon S."/>
            <person name="Zhang W."/>
            <person name="Yang X."/>
            <person name="Jeffery I.B."/>
            <person name="Cooney J.C."/>
            <person name="Kagawa T.F."/>
            <person name="Liu W."/>
            <person name="Song Y."/>
            <person name="Salvetti E."/>
            <person name="Wrobel A."/>
            <person name="Rasinkangas P."/>
            <person name="Parkhill J."/>
            <person name="Rea M.C."/>
            <person name="O'Sullivan O."/>
            <person name="Ritari J."/>
            <person name="Douillard F.P."/>
            <person name="Paul Ross R."/>
            <person name="Yang R."/>
            <person name="Briner A.E."/>
            <person name="Felis G.E."/>
            <person name="de Vos W.M."/>
            <person name="Barrangou R."/>
            <person name="Klaenhammer T.R."/>
            <person name="Caufield P.W."/>
            <person name="Cui Y."/>
            <person name="Zhang H."/>
            <person name="O'Toole P.W."/>
        </authorList>
    </citation>
    <scope>NUCLEOTIDE SEQUENCE [LARGE SCALE GENOMIC DNA]</scope>
    <source>
        <strain evidence="9 10">DSM 20003</strain>
    </source>
</reference>
<gene>
    <name evidence="7" type="primary">recO</name>
    <name evidence="9" type="ORF">FC07_GL000789</name>
</gene>
<dbReference type="Pfam" id="PF02565">
    <property type="entry name" value="RecO_C"/>
    <property type="match status" value="1"/>
</dbReference>
<dbReference type="Pfam" id="PF11967">
    <property type="entry name" value="RecO_N"/>
    <property type="match status" value="1"/>
</dbReference>
<evidence type="ECO:0000256" key="2">
    <source>
        <dbReference type="ARBA" id="ARBA00021310"/>
    </source>
</evidence>
<protein>
    <recommendedName>
        <fullName evidence="2 7">DNA repair protein RecO</fullName>
    </recommendedName>
    <alternativeName>
        <fullName evidence="6 7">Recombination protein O</fullName>
    </alternativeName>
</protein>
<keyword evidence="3 7" id="KW-0227">DNA damage</keyword>
<dbReference type="Gene3D" id="1.20.1440.120">
    <property type="entry name" value="Recombination protein O, C-terminal domain"/>
    <property type="match status" value="1"/>
</dbReference>
<evidence type="ECO:0000256" key="4">
    <source>
        <dbReference type="ARBA" id="ARBA00023172"/>
    </source>
</evidence>
<dbReference type="EMBL" id="AZDA01000093">
    <property type="protein sequence ID" value="KRK34224.1"/>
    <property type="molecule type" value="Genomic_DNA"/>
</dbReference>
<dbReference type="InterPro" id="IPR012340">
    <property type="entry name" value="NA-bd_OB-fold"/>
</dbReference>
<dbReference type="SUPFAM" id="SSF50249">
    <property type="entry name" value="Nucleic acid-binding proteins"/>
    <property type="match status" value="1"/>
</dbReference>
<dbReference type="InterPro" id="IPR042242">
    <property type="entry name" value="RecO_C"/>
</dbReference>
<dbReference type="NCBIfam" id="TIGR00613">
    <property type="entry name" value="reco"/>
    <property type="match status" value="1"/>
</dbReference>
<dbReference type="OrthoDB" id="9797083at2"/>
<evidence type="ECO:0000256" key="5">
    <source>
        <dbReference type="ARBA" id="ARBA00023204"/>
    </source>
</evidence>